<evidence type="ECO:0000256" key="4">
    <source>
        <dbReference type="ARBA" id="ARBA00023136"/>
    </source>
</evidence>
<dbReference type="Gene3D" id="1.25.40.10">
    <property type="entry name" value="Tetratricopeptide repeat domain"/>
    <property type="match status" value="1"/>
</dbReference>
<name>A0ABR6RK09_9BURK</name>
<dbReference type="InterPro" id="IPR011990">
    <property type="entry name" value="TPR-like_helical_dom_sf"/>
</dbReference>
<keyword evidence="4 5" id="KW-0472">Membrane</keyword>
<feature type="transmembrane region" description="Helical" evidence="5">
    <location>
        <begin position="32"/>
        <end position="49"/>
    </location>
</feature>
<gene>
    <name evidence="7" type="ORF">HNP33_003594</name>
</gene>
<accession>A0ABR6RK09</accession>
<evidence type="ECO:0000313" key="7">
    <source>
        <dbReference type="EMBL" id="MBB6579481.1"/>
    </source>
</evidence>
<evidence type="ECO:0000256" key="1">
    <source>
        <dbReference type="ARBA" id="ARBA00004141"/>
    </source>
</evidence>
<dbReference type="SUPFAM" id="SSF48452">
    <property type="entry name" value="TPR-like"/>
    <property type="match status" value="1"/>
</dbReference>
<evidence type="ECO:0000256" key="2">
    <source>
        <dbReference type="ARBA" id="ARBA00022692"/>
    </source>
</evidence>
<keyword evidence="2 5" id="KW-0812">Transmembrane</keyword>
<keyword evidence="8" id="KW-1185">Reference proteome</keyword>
<proteinExistence type="predicted"/>
<evidence type="ECO:0000259" key="6">
    <source>
        <dbReference type="Pfam" id="PF05154"/>
    </source>
</evidence>
<reference evidence="7 8" key="1">
    <citation type="submission" date="2020-08" db="EMBL/GenBank/DDBJ databases">
        <title>Functional genomics of gut bacteria from endangered species of beetles.</title>
        <authorList>
            <person name="Carlos-Shanley C."/>
        </authorList>
    </citation>
    <scope>NUCLEOTIDE SEQUENCE [LARGE SCALE GENOMIC DNA]</scope>
    <source>
        <strain evidence="7 8">S00124</strain>
    </source>
</reference>
<evidence type="ECO:0000256" key="5">
    <source>
        <dbReference type="SAM" id="Phobius"/>
    </source>
</evidence>
<dbReference type="Pfam" id="PF05154">
    <property type="entry name" value="TM2"/>
    <property type="match status" value="1"/>
</dbReference>
<sequence>MGEKQARLAYGLLIGAGWAGAHRFYLQRYASAAAQLLLTLLMVALWSWGGRWASYAPYLLGPILLWLGHDGFWLYDYFRVEEEMDTQLAGFVDSGRAPLVRAAPLAATVKDEAPSPEETDTQKKARAIKLTKKQIAQTLHDNHPKGAHTAAERLVQYLQQRSRRPQHDPHLAEAYLLHGMVLYQTQYLEAARKKLQMGVHLAAPFAHLSVQTQQAQGWLDRLRNPQLQSPAGAGAVQVEPGQYEALMRAGDWQRAAPLCAQIIAMRQSAKAVDVSDLAEHHLNAMEIAHRLGDPGQVQAHGVQLLQLASQSARTPAGQSPVPELLQRQAMEKLGDLAYARGDTAGASQYYRDALALLARNAGSGAQICGVLQRLALNAERAGDIPGALDYWRIAYEHIATMGDVMEDNEAVSDVLTRYAAFSVRHQPAKVKPLIEQSLRIQHRAYRGYSLAAARAYEVFAGFMAEVGQPAAHLAHLQKALLLYQVCDPDNISQIAAMKESIVAAQAVAQAAAGEVRA</sequence>
<organism evidence="7 8">
    <name type="scientific">Comamonas odontotermitis</name>
    <dbReference type="NCBI Taxonomy" id="379895"/>
    <lineage>
        <taxon>Bacteria</taxon>
        <taxon>Pseudomonadati</taxon>
        <taxon>Pseudomonadota</taxon>
        <taxon>Betaproteobacteria</taxon>
        <taxon>Burkholderiales</taxon>
        <taxon>Comamonadaceae</taxon>
        <taxon>Comamonas</taxon>
    </lineage>
</organism>
<feature type="domain" description="TM2" evidence="6">
    <location>
        <begin position="4"/>
        <end position="47"/>
    </location>
</feature>
<comment type="caution">
    <text evidence="7">The sequence shown here is derived from an EMBL/GenBank/DDBJ whole genome shotgun (WGS) entry which is preliminary data.</text>
</comment>
<comment type="subcellular location">
    <subcellularLocation>
        <location evidence="1">Membrane</location>
        <topology evidence="1">Multi-pass membrane protein</topology>
    </subcellularLocation>
</comment>
<protein>
    <submittedName>
        <fullName evidence="7">Tetratricopeptide (TPR) repeat protein</fullName>
    </submittedName>
</protein>
<evidence type="ECO:0000313" key="8">
    <source>
        <dbReference type="Proteomes" id="UP000562492"/>
    </source>
</evidence>
<dbReference type="EMBL" id="JACHKZ010000030">
    <property type="protein sequence ID" value="MBB6579481.1"/>
    <property type="molecule type" value="Genomic_DNA"/>
</dbReference>
<evidence type="ECO:0000256" key="3">
    <source>
        <dbReference type="ARBA" id="ARBA00022989"/>
    </source>
</evidence>
<keyword evidence="3 5" id="KW-1133">Transmembrane helix</keyword>
<dbReference type="RefSeq" id="WP_184710893.1">
    <property type="nucleotide sequence ID" value="NZ_JACHKZ010000030.1"/>
</dbReference>
<dbReference type="Proteomes" id="UP000562492">
    <property type="component" value="Unassembled WGS sequence"/>
</dbReference>
<dbReference type="InterPro" id="IPR007829">
    <property type="entry name" value="TM2"/>
</dbReference>